<feature type="compositionally biased region" description="Polar residues" evidence="4">
    <location>
        <begin position="57"/>
        <end position="69"/>
    </location>
</feature>
<feature type="region of interest" description="Disordered" evidence="4">
    <location>
        <begin position="1"/>
        <end position="98"/>
    </location>
</feature>
<evidence type="ECO:0000313" key="6">
    <source>
        <dbReference type="EMBL" id="GFR69109.1"/>
    </source>
</evidence>
<dbReference type="InterPro" id="IPR000626">
    <property type="entry name" value="Ubiquitin-like_dom"/>
</dbReference>
<feature type="compositionally biased region" description="Polar residues" evidence="4">
    <location>
        <begin position="253"/>
        <end position="273"/>
    </location>
</feature>
<dbReference type="Gene3D" id="3.10.20.90">
    <property type="entry name" value="Phosphatidylinositol 3-kinase Catalytic Subunit, Chain A, domain 1"/>
    <property type="match status" value="2"/>
</dbReference>
<evidence type="ECO:0000259" key="5">
    <source>
        <dbReference type="PROSITE" id="PS50053"/>
    </source>
</evidence>
<name>A0AAV4F7Q8_9GAST</name>
<keyword evidence="2" id="KW-0539">Nucleus</keyword>
<dbReference type="InterPro" id="IPR052324">
    <property type="entry name" value="NFATC2-Int_DNA_Repair"/>
</dbReference>
<feature type="compositionally biased region" description="Basic and acidic residues" evidence="4">
    <location>
        <begin position="278"/>
        <end position="290"/>
    </location>
</feature>
<feature type="compositionally biased region" description="Basic and acidic residues" evidence="4">
    <location>
        <begin position="300"/>
        <end position="314"/>
    </location>
</feature>
<proteinExistence type="predicted"/>
<sequence length="564" mass="61104">MSAAVDSPPLLDSGSDEEFRPSPAKRGRGRGRRNRRGATRVARARASRASAARGGRQQTSASNSNSNRCVINVGDIDSDEEDTPRACSPVSFPAPSSSNARAISPIGIDRLAKALGVADWTPNKTLNSPTVLNSQHNTLQDSEMAFGLTSGLKDIATASISKEATSHSQTTSATSSALSVSSHSQSGATASDQIVDNTDVVIAPVAKKTSRRGLAKRNAGMSSTALEGFNPELPDTAVYSQCVPSSSTSVLLQEKSQSEAQDFTTTESESASGAETCLDSKPEAAGRLKSENSFSQTIKLTEKDEDKEIDKDQTEVTEFDEGNDNDDEDSVLVIRSPSPPPQFKAKQKVTAQRKRLNKKVSNALQTINNVKGRLEKLGKITPKQKIRGRQSDVMIIGEEEGIAKKDMVVKVRYLSTVHRISMNLDDTLHSLTSQLSSMLEDVEEHALSLFLSDQLLDLSLTVRSANLSVADILDCHHIKPSDTSESTEDSISLVVQCRHSRSKTTIMTNKRQPLKCVLEQYAKKTGLNPGSMRLVFDGEDVDPRHTPHKLDMEDMDIVDVIVTR</sequence>
<feature type="coiled-coil region" evidence="3">
    <location>
        <begin position="346"/>
        <end position="373"/>
    </location>
</feature>
<comment type="caution">
    <text evidence="6">The sequence shown here is derived from an EMBL/GenBank/DDBJ whole genome shotgun (WGS) entry which is preliminary data.</text>
</comment>
<dbReference type="AlphaFoldDB" id="A0AAV4F7Q8"/>
<dbReference type="PANTHER" id="PTHR47187:SF1">
    <property type="entry name" value="NFATC2-INTERACTING PROTEIN"/>
    <property type="match status" value="1"/>
</dbReference>
<comment type="subcellular location">
    <subcellularLocation>
        <location evidence="1">Nucleus</location>
    </subcellularLocation>
</comment>
<evidence type="ECO:0000256" key="1">
    <source>
        <dbReference type="ARBA" id="ARBA00004123"/>
    </source>
</evidence>
<dbReference type="InterPro" id="IPR029071">
    <property type="entry name" value="Ubiquitin-like_domsf"/>
</dbReference>
<evidence type="ECO:0000256" key="4">
    <source>
        <dbReference type="SAM" id="MobiDB-lite"/>
    </source>
</evidence>
<gene>
    <name evidence="6" type="ORF">ElyMa_003749700</name>
</gene>
<accession>A0AAV4F7Q8</accession>
<dbReference type="CDD" id="cd01763">
    <property type="entry name" value="Ubl_SUMO_like"/>
    <property type="match status" value="1"/>
</dbReference>
<feature type="compositionally biased region" description="Acidic residues" evidence="4">
    <location>
        <begin position="315"/>
        <end position="330"/>
    </location>
</feature>
<evidence type="ECO:0000256" key="2">
    <source>
        <dbReference type="ARBA" id="ARBA00023242"/>
    </source>
</evidence>
<organism evidence="6 7">
    <name type="scientific">Elysia marginata</name>
    <dbReference type="NCBI Taxonomy" id="1093978"/>
    <lineage>
        <taxon>Eukaryota</taxon>
        <taxon>Metazoa</taxon>
        <taxon>Spiralia</taxon>
        <taxon>Lophotrochozoa</taxon>
        <taxon>Mollusca</taxon>
        <taxon>Gastropoda</taxon>
        <taxon>Heterobranchia</taxon>
        <taxon>Euthyneura</taxon>
        <taxon>Panpulmonata</taxon>
        <taxon>Sacoglossa</taxon>
        <taxon>Placobranchoidea</taxon>
        <taxon>Plakobranchidae</taxon>
        <taxon>Elysia</taxon>
    </lineage>
</organism>
<reference evidence="6 7" key="1">
    <citation type="journal article" date="2021" name="Elife">
        <title>Chloroplast acquisition without the gene transfer in kleptoplastic sea slugs, Plakobranchus ocellatus.</title>
        <authorList>
            <person name="Maeda T."/>
            <person name="Takahashi S."/>
            <person name="Yoshida T."/>
            <person name="Shimamura S."/>
            <person name="Takaki Y."/>
            <person name="Nagai Y."/>
            <person name="Toyoda A."/>
            <person name="Suzuki Y."/>
            <person name="Arimoto A."/>
            <person name="Ishii H."/>
            <person name="Satoh N."/>
            <person name="Nishiyama T."/>
            <person name="Hasebe M."/>
            <person name="Maruyama T."/>
            <person name="Minagawa J."/>
            <person name="Obokata J."/>
            <person name="Shigenobu S."/>
        </authorList>
    </citation>
    <scope>NUCLEOTIDE SEQUENCE [LARGE SCALE GENOMIC DNA]</scope>
</reference>
<feature type="compositionally biased region" description="Basic residues" evidence="4">
    <location>
        <begin position="23"/>
        <end position="46"/>
    </location>
</feature>
<evidence type="ECO:0000256" key="3">
    <source>
        <dbReference type="SAM" id="Coils"/>
    </source>
</evidence>
<dbReference type="GO" id="GO:0045944">
    <property type="term" value="P:positive regulation of transcription by RNA polymerase II"/>
    <property type="evidence" value="ECO:0007669"/>
    <property type="project" value="TreeGrafter"/>
</dbReference>
<dbReference type="Pfam" id="PF11976">
    <property type="entry name" value="Rad60-SLD"/>
    <property type="match status" value="1"/>
</dbReference>
<evidence type="ECO:0000313" key="7">
    <source>
        <dbReference type="Proteomes" id="UP000762676"/>
    </source>
</evidence>
<dbReference type="SUPFAM" id="SSF54236">
    <property type="entry name" value="Ubiquitin-like"/>
    <property type="match status" value="1"/>
</dbReference>
<feature type="domain" description="Ubiquitin-like" evidence="5">
    <location>
        <begin position="491"/>
        <end position="564"/>
    </location>
</feature>
<keyword evidence="3" id="KW-0175">Coiled coil</keyword>
<keyword evidence="7" id="KW-1185">Reference proteome</keyword>
<dbReference type="PANTHER" id="PTHR47187">
    <property type="entry name" value="NFATC2-INTERACTING PROTEIN"/>
    <property type="match status" value="1"/>
</dbReference>
<dbReference type="PROSITE" id="PS50053">
    <property type="entry name" value="UBIQUITIN_2"/>
    <property type="match status" value="1"/>
</dbReference>
<dbReference type="EMBL" id="BMAT01007689">
    <property type="protein sequence ID" value="GFR69109.1"/>
    <property type="molecule type" value="Genomic_DNA"/>
</dbReference>
<protein>
    <submittedName>
        <fullName evidence="6">NFATC2-interacting protein</fullName>
    </submittedName>
</protein>
<dbReference type="GO" id="GO:0005634">
    <property type="term" value="C:nucleus"/>
    <property type="evidence" value="ECO:0007669"/>
    <property type="project" value="UniProtKB-SubCell"/>
</dbReference>
<dbReference type="Proteomes" id="UP000762676">
    <property type="component" value="Unassembled WGS sequence"/>
</dbReference>
<feature type="region of interest" description="Disordered" evidence="4">
    <location>
        <begin position="253"/>
        <end position="344"/>
    </location>
</feature>
<dbReference type="InterPro" id="IPR022617">
    <property type="entry name" value="Rad60/SUMO-like_dom"/>
</dbReference>
<feature type="compositionally biased region" description="Low complexity" evidence="4">
    <location>
        <begin position="47"/>
        <end position="56"/>
    </location>
</feature>